<reference evidence="6 7" key="1">
    <citation type="submission" date="2016-12" db="EMBL/GenBank/DDBJ databases">
        <title>The draft genome sequence of Actinophytocola sp. 11-183.</title>
        <authorList>
            <person name="Wang W."/>
            <person name="Yuan L."/>
        </authorList>
    </citation>
    <scope>NUCLEOTIDE SEQUENCE [LARGE SCALE GENOMIC DNA]</scope>
    <source>
        <strain evidence="6 7">11-183</strain>
    </source>
</reference>
<dbReference type="CDD" id="cd02440">
    <property type="entry name" value="AdoMet_MTases"/>
    <property type="match status" value="1"/>
</dbReference>
<dbReference type="Proteomes" id="UP000185596">
    <property type="component" value="Unassembled WGS sequence"/>
</dbReference>
<dbReference type="GO" id="GO:0035657">
    <property type="term" value="C:eRF1 methyltransferase complex"/>
    <property type="evidence" value="ECO:0007669"/>
    <property type="project" value="TreeGrafter"/>
</dbReference>
<dbReference type="SUPFAM" id="SSF53335">
    <property type="entry name" value="S-adenosyl-L-methionine-dependent methyltransferases"/>
    <property type="match status" value="1"/>
</dbReference>
<keyword evidence="2 6" id="KW-0489">Methyltransferase</keyword>
<dbReference type="NCBIfam" id="TIGR00537">
    <property type="entry name" value="hemK_rel_arch"/>
    <property type="match status" value="1"/>
</dbReference>
<feature type="domain" description="Methyltransferase small" evidence="5">
    <location>
        <begin position="16"/>
        <end position="109"/>
    </location>
</feature>
<evidence type="ECO:0000256" key="2">
    <source>
        <dbReference type="ARBA" id="ARBA00022603"/>
    </source>
</evidence>
<dbReference type="EMBL" id="MSIE01000063">
    <property type="protein sequence ID" value="OLF11902.1"/>
    <property type="molecule type" value="Genomic_DNA"/>
</dbReference>
<evidence type="ECO:0000313" key="7">
    <source>
        <dbReference type="Proteomes" id="UP000185596"/>
    </source>
</evidence>
<evidence type="ECO:0000256" key="3">
    <source>
        <dbReference type="ARBA" id="ARBA00022679"/>
    </source>
</evidence>
<dbReference type="RefSeq" id="WP_075129045.1">
    <property type="nucleotide sequence ID" value="NZ_MSIE01000063.1"/>
</dbReference>
<keyword evidence="4" id="KW-0949">S-adenosyl-L-methionine</keyword>
<dbReference type="STRING" id="1912961.BU204_29450"/>
<comment type="similarity">
    <text evidence="1">Belongs to the eukaryotic/archaeal PrmC-related family.</text>
</comment>
<dbReference type="GO" id="GO:0032259">
    <property type="term" value="P:methylation"/>
    <property type="evidence" value="ECO:0007669"/>
    <property type="project" value="UniProtKB-KW"/>
</dbReference>
<organism evidence="6 7">
    <name type="scientific">Actinophytocola xanthii</name>
    <dbReference type="NCBI Taxonomy" id="1912961"/>
    <lineage>
        <taxon>Bacteria</taxon>
        <taxon>Bacillati</taxon>
        <taxon>Actinomycetota</taxon>
        <taxon>Actinomycetes</taxon>
        <taxon>Pseudonocardiales</taxon>
        <taxon>Pseudonocardiaceae</taxon>
    </lineage>
</organism>
<dbReference type="PROSITE" id="PS00092">
    <property type="entry name" value="N6_MTASE"/>
    <property type="match status" value="1"/>
</dbReference>
<dbReference type="Pfam" id="PF05175">
    <property type="entry name" value="MTS"/>
    <property type="match status" value="1"/>
</dbReference>
<comment type="caution">
    <text evidence="6">The sequence shown here is derived from an EMBL/GenBank/DDBJ whole genome shotgun (WGS) entry which is preliminary data.</text>
</comment>
<dbReference type="Gene3D" id="3.40.50.150">
    <property type="entry name" value="Vaccinia Virus protein VP39"/>
    <property type="match status" value="1"/>
</dbReference>
<dbReference type="PANTHER" id="PTHR45875">
    <property type="entry name" value="METHYLTRANSFERASE N6AMT1"/>
    <property type="match status" value="1"/>
</dbReference>
<name>A0A1Q8CC53_9PSEU</name>
<accession>A0A1Q8CC53</accession>
<proteinExistence type="inferred from homology"/>
<dbReference type="GO" id="GO:0008170">
    <property type="term" value="F:N-methyltransferase activity"/>
    <property type="evidence" value="ECO:0007669"/>
    <property type="project" value="UniProtKB-ARBA"/>
</dbReference>
<dbReference type="InterPro" id="IPR052190">
    <property type="entry name" value="Euk-Arch_PrmC-MTase"/>
</dbReference>
<dbReference type="OrthoDB" id="8746524at2"/>
<dbReference type="AlphaFoldDB" id="A0A1Q8CC53"/>
<protein>
    <submittedName>
        <fullName evidence="6">Methyltransferase</fullName>
    </submittedName>
</protein>
<evidence type="ECO:0000259" key="5">
    <source>
        <dbReference type="Pfam" id="PF05175"/>
    </source>
</evidence>
<sequence length="218" mass="23162">MWLLRPPGVYRPQGDTWLLARALRDAGVPPGGAVLDIGCGTGALSIAAARTSPRSMTAFDLSRRAVAAARFNTAVRGLNVRVRRGDALEEAAGEQFDLVLANPPYVPGVADLPSRGPRRAWDAGSDGRAMLDRICAMAPILLAPGGVLLTVHSALCDVDRTLAQLRGGGLKASVVARADEPFGPVMRDRVDKLRELGLIDPDQRVEELVVVRGDRLAS</sequence>
<dbReference type="GO" id="GO:0008757">
    <property type="term" value="F:S-adenosylmethionine-dependent methyltransferase activity"/>
    <property type="evidence" value="ECO:0007669"/>
    <property type="project" value="TreeGrafter"/>
</dbReference>
<dbReference type="GO" id="GO:0003676">
    <property type="term" value="F:nucleic acid binding"/>
    <property type="evidence" value="ECO:0007669"/>
    <property type="project" value="InterPro"/>
</dbReference>
<evidence type="ECO:0000256" key="4">
    <source>
        <dbReference type="ARBA" id="ARBA00022691"/>
    </source>
</evidence>
<dbReference type="PANTHER" id="PTHR45875:SF1">
    <property type="entry name" value="METHYLTRANSFERASE N6AMT1"/>
    <property type="match status" value="1"/>
</dbReference>
<evidence type="ECO:0000313" key="6">
    <source>
        <dbReference type="EMBL" id="OLF11902.1"/>
    </source>
</evidence>
<keyword evidence="3 6" id="KW-0808">Transferase</keyword>
<keyword evidence="7" id="KW-1185">Reference proteome</keyword>
<dbReference type="GO" id="GO:0008276">
    <property type="term" value="F:protein methyltransferase activity"/>
    <property type="evidence" value="ECO:0007669"/>
    <property type="project" value="TreeGrafter"/>
</dbReference>
<evidence type="ECO:0000256" key="1">
    <source>
        <dbReference type="ARBA" id="ARBA00006149"/>
    </source>
</evidence>
<gene>
    <name evidence="6" type="ORF">BU204_29450</name>
</gene>
<dbReference type="InterPro" id="IPR002052">
    <property type="entry name" value="DNA_methylase_N6_adenine_CS"/>
</dbReference>
<dbReference type="InterPro" id="IPR004557">
    <property type="entry name" value="PrmC-related"/>
</dbReference>
<dbReference type="InterPro" id="IPR029063">
    <property type="entry name" value="SAM-dependent_MTases_sf"/>
</dbReference>
<dbReference type="InterPro" id="IPR007848">
    <property type="entry name" value="Small_mtfrase_dom"/>
</dbReference>